<evidence type="ECO:0000313" key="3">
    <source>
        <dbReference type="EMBL" id="KAK4233124.1"/>
    </source>
</evidence>
<dbReference type="PANTHER" id="PTHR33112">
    <property type="entry name" value="DOMAIN PROTEIN, PUTATIVE-RELATED"/>
    <property type="match status" value="1"/>
</dbReference>
<keyword evidence="4" id="KW-1185">Reference proteome</keyword>
<evidence type="ECO:0000259" key="2">
    <source>
        <dbReference type="Pfam" id="PF06985"/>
    </source>
</evidence>
<accession>A0AAN7C0L3</accession>
<protein>
    <submittedName>
        <fullName evidence="3">Heterokaryon incompatibility protein-domain-containing protein</fullName>
    </submittedName>
</protein>
<dbReference type="InterPro" id="IPR010730">
    <property type="entry name" value="HET"/>
</dbReference>
<organism evidence="3 4">
    <name type="scientific">Achaetomium macrosporum</name>
    <dbReference type="NCBI Taxonomy" id="79813"/>
    <lineage>
        <taxon>Eukaryota</taxon>
        <taxon>Fungi</taxon>
        <taxon>Dikarya</taxon>
        <taxon>Ascomycota</taxon>
        <taxon>Pezizomycotina</taxon>
        <taxon>Sordariomycetes</taxon>
        <taxon>Sordariomycetidae</taxon>
        <taxon>Sordariales</taxon>
        <taxon>Chaetomiaceae</taxon>
        <taxon>Achaetomium</taxon>
    </lineage>
</organism>
<feature type="region of interest" description="Disordered" evidence="1">
    <location>
        <begin position="124"/>
        <end position="158"/>
    </location>
</feature>
<dbReference type="Proteomes" id="UP001303760">
    <property type="component" value="Unassembled WGS sequence"/>
</dbReference>
<dbReference type="EMBL" id="MU860660">
    <property type="protein sequence ID" value="KAK4233124.1"/>
    <property type="molecule type" value="Genomic_DNA"/>
</dbReference>
<evidence type="ECO:0000313" key="4">
    <source>
        <dbReference type="Proteomes" id="UP001303760"/>
    </source>
</evidence>
<dbReference type="PANTHER" id="PTHR33112:SF16">
    <property type="entry name" value="HETEROKARYON INCOMPATIBILITY DOMAIN-CONTAINING PROTEIN"/>
    <property type="match status" value="1"/>
</dbReference>
<proteinExistence type="predicted"/>
<dbReference type="Pfam" id="PF06985">
    <property type="entry name" value="HET"/>
    <property type="match status" value="1"/>
</dbReference>
<name>A0AAN7C0L3_9PEZI</name>
<reference evidence="3" key="1">
    <citation type="journal article" date="2023" name="Mol. Phylogenet. Evol.">
        <title>Genome-scale phylogeny and comparative genomics of the fungal order Sordariales.</title>
        <authorList>
            <person name="Hensen N."/>
            <person name="Bonometti L."/>
            <person name="Westerberg I."/>
            <person name="Brannstrom I.O."/>
            <person name="Guillou S."/>
            <person name="Cros-Aarteil S."/>
            <person name="Calhoun S."/>
            <person name="Haridas S."/>
            <person name="Kuo A."/>
            <person name="Mondo S."/>
            <person name="Pangilinan J."/>
            <person name="Riley R."/>
            <person name="LaButti K."/>
            <person name="Andreopoulos B."/>
            <person name="Lipzen A."/>
            <person name="Chen C."/>
            <person name="Yan M."/>
            <person name="Daum C."/>
            <person name="Ng V."/>
            <person name="Clum A."/>
            <person name="Steindorff A."/>
            <person name="Ohm R.A."/>
            <person name="Martin F."/>
            <person name="Silar P."/>
            <person name="Natvig D.O."/>
            <person name="Lalanne C."/>
            <person name="Gautier V."/>
            <person name="Ament-Velasquez S.L."/>
            <person name="Kruys A."/>
            <person name="Hutchinson M.I."/>
            <person name="Powell A.J."/>
            <person name="Barry K."/>
            <person name="Miller A.N."/>
            <person name="Grigoriev I.V."/>
            <person name="Debuchy R."/>
            <person name="Gladieux P."/>
            <person name="Hiltunen Thoren M."/>
            <person name="Johannesson H."/>
        </authorList>
    </citation>
    <scope>NUCLEOTIDE SEQUENCE</scope>
    <source>
        <strain evidence="3">CBS 532.94</strain>
    </source>
</reference>
<comment type="caution">
    <text evidence="3">The sequence shown here is derived from an EMBL/GenBank/DDBJ whole genome shotgun (WGS) entry which is preliminary data.</text>
</comment>
<reference evidence="3" key="2">
    <citation type="submission" date="2023-05" db="EMBL/GenBank/DDBJ databases">
        <authorList>
            <consortium name="Lawrence Berkeley National Laboratory"/>
            <person name="Steindorff A."/>
            <person name="Hensen N."/>
            <person name="Bonometti L."/>
            <person name="Westerberg I."/>
            <person name="Brannstrom I.O."/>
            <person name="Guillou S."/>
            <person name="Cros-Aarteil S."/>
            <person name="Calhoun S."/>
            <person name="Haridas S."/>
            <person name="Kuo A."/>
            <person name="Mondo S."/>
            <person name="Pangilinan J."/>
            <person name="Riley R."/>
            <person name="Labutti K."/>
            <person name="Andreopoulos B."/>
            <person name="Lipzen A."/>
            <person name="Chen C."/>
            <person name="Yanf M."/>
            <person name="Daum C."/>
            <person name="Ng V."/>
            <person name="Clum A."/>
            <person name="Ohm R."/>
            <person name="Martin F."/>
            <person name="Silar P."/>
            <person name="Natvig D."/>
            <person name="Lalanne C."/>
            <person name="Gautier V."/>
            <person name="Ament-Velasquez S.L."/>
            <person name="Kruys A."/>
            <person name="Hutchinson M.I."/>
            <person name="Powell A.J."/>
            <person name="Barry K."/>
            <person name="Miller A.N."/>
            <person name="Grigoriev I.V."/>
            <person name="Debuchy R."/>
            <person name="Gladieux P."/>
            <person name="Thoren M.H."/>
            <person name="Johannesson H."/>
        </authorList>
    </citation>
    <scope>NUCLEOTIDE SEQUENCE</scope>
    <source>
        <strain evidence="3">CBS 532.94</strain>
    </source>
</reference>
<sequence>MATLHALKAYTFPPKPLSAQSLIDALTGRNSMDEIERYVMPWNDPNLLANIPSIFTIDLRQGSAFSNDNTYKLLCKCRTCCWLRDMEYECTRPRFCVRTIEDHDDLRFYVKREIQWPEDIATAEARGGGGADDELHADRPGPPGETNDETSSWETVTDEDGDSICQYGQAMMMCLDFDADGSPPTSNARLHLMLNLLDGVTMDDTFHIRASSEDDHSAQNFKPHIAGVIADPSCDESWDKARAWLAECQHDHEPCKGRDRQATSNESWPARLVDVGDHGDAIVRLVPRKHLSSESVAAGYLALSYCWGVPEQETSTSTANLESRCAKVFSVHGQPATIQDALRVTRELGFRHIWIDSICIIQDDASDKASEIARMDKIYQHAKLLVSDASPPPRLTAS</sequence>
<dbReference type="AlphaFoldDB" id="A0AAN7C0L3"/>
<feature type="domain" description="Heterokaryon incompatibility" evidence="2">
    <location>
        <begin position="300"/>
        <end position="389"/>
    </location>
</feature>
<gene>
    <name evidence="3" type="ORF">C8A03DRAFT_39190</name>
</gene>
<evidence type="ECO:0000256" key="1">
    <source>
        <dbReference type="SAM" id="MobiDB-lite"/>
    </source>
</evidence>